<sequence length="153" mass="16912">MPSGNSHRLRTRNAVAGSRLIASLHSLFGGHFPTTVIPQWEREICRQALAFDTRDPSSSMISLLHLLHLIWSAPYGWMPVAKRVAIGVLADMAHLNARSSLKQWVNESLLPLLVGSGCEREHLSPILNAFYKLMNSVPFMRKSALAAVEEGKG</sequence>
<organism evidence="1 2">
    <name type="scientific">Pristionchus entomophagus</name>
    <dbReference type="NCBI Taxonomy" id="358040"/>
    <lineage>
        <taxon>Eukaryota</taxon>
        <taxon>Metazoa</taxon>
        <taxon>Ecdysozoa</taxon>
        <taxon>Nematoda</taxon>
        <taxon>Chromadorea</taxon>
        <taxon>Rhabditida</taxon>
        <taxon>Rhabditina</taxon>
        <taxon>Diplogasteromorpha</taxon>
        <taxon>Diplogasteroidea</taxon>
        <taxon>Neodiplogasteridae</taxon>
        <taxon>Pristionchus</taxon>
    </lineage>
</organism>
<accession>A0AAV5TG04</accession>
<dbReference type="Proteomes" id="UP001432027">
    <property type="component" value="Unassembled WGS sequence"/>
</dbReference>
<dbReference type="AlphaFoldDB" id="A0AAV5TG04"/>
<evidence type="ECO:0000313" key="1">
    <source>
        <dbReference type="EMBL" id="GMS91461.1"/>
    </source>
</evidence>
<keyword evidence="2" id="KW-1185">Reference proteome</keyword>
<comment type="caution">
    <text evidence="1">The sequence shown here is derived from an EMBL/GenBank/DDBJ whole genome shotgun (WGS) entry which is preliminary data.</text>
</comment>
<feature type="non-terminal residue" evidence="1">
    <location>
        <position position="153"/>
    </location>
</feature>
<proteinExistence type="predicted"/>
<dbReference type="EMBL" id="BTSX01000003">
    <property type="protein sequence ID" value="GMS91461.1"/>
    <property type="molecule type" value="Genomic_DNA"/>
</dbReference>
<gene>
    <name evidence="1" type="ORF">PENTCL1PPCAC_13636</name>
</gene>
<reference evidence="1" key="1">
    <citation type="submission" date="2023-10" db="EMBL/GenBank/DDBJ databases">
        <title>Genome assembly of Pristionchus species.</title>
        <authorList>
            <person name="Yoshida K."/>
            <person name="Sommer R.J."/>
        </authorList>
    </citation>
    <scope>NUCLEOTIDE SEQUENCE</scope>
    <source>
        <strain evidence="1">RS0144</strain>
    </source>
</reference>
<protein>
    <submittedName>
        <fullName evidence="1">Uncharacterized protein</fullName>
    </submittedName>
</protein>
<name>A0AAV5TG04_9BILA</name>
<evidence type="ECO:0000313" key="2">
    <source>
        <dbReference type="Proteomes" id="UP001432027"/>
    </source>
</evidence>